<keyword evidence="2" id="KW-1185">Reference proteome</keyword>
<accession>A0A392Q4K9</accession>
<organism evidence="1 2">
    <name type="scientific">Trifolium medium</name>
    <dbReference type="NCBI Taxonomy" id="97028"/>
    <lineage>
        <taxon>Eukaryota</taxon>
        <taxon>Viridiplantae</taxon>
        <taxon>Streptophyta</taxon>
        <taxon>Embryophyta</taxon>
        <taxon>Tracheophyta</taxon>
        <taxon>Spermatophyta</taxon>
        <taxon>Magnoliopsida</taxon>
        <taxon>eudicotyledons</taxon>
        <taxon>Gunneridae</taxon>
        <taxon>Pentapetalae</taxon>
        <taxon>rosids</taxon>
        <taxon>fabids</taxon>
        <taxon>Fabales</taxon>
        <taxon>Fabaceae</taxon>
        <taxon>Papilionoideae</taxon>
        <taxon>50 kb inversion clade</taxon>
        <taxon>NPAAA clade</taxon>
        <taxon>Hologalegina</taxon>
        <taxon>IRL clade</taxon>
        <taxon>Trifolieae</taxon>
        <taxon>Trifolium</taxon>
    </lineage>
</organism>
<protein>
    <submittedName>
        <fullName evidence="1">CTP synthase-like</fullName>
    </submittedName>
</protein>
<evidence type="ECO:0000313" key="2">
    <source>
        <dbReference type="Proteomes" id="UP000265520"/>
    </source>
</evidence>
<dbReference type="Proteomes" id="UP000265520">
    <property type="component" value="Unassembled WGS sequence"/>
</dbReference>
<evidence type="ECO:0000313" key="1">
    <source>
        <dbReference type="EMBL" id="MCI19054.1"/>
    </source>
</evidence>
<feature type="non-terminal residue" evidence="1">
    <location>
        <position position="1"/>
    </location>
</feature>
<name>A0A392Q4K9_9FABA</name>
<reference evidence="1 2" key="1">
    <citation type="journal article" date="2018" name="Front. Plant Sci.">
        <title>Red Clover (Trifolium pratense) and Zigzag Clover (T. medium) - A Picture of Genomic Similarities and Differences.</title>
        <authorList>
            <person name="Dluhosova J."/>
            <person name="Istvanek J."/>
            <person name="Nedelnik J."/>
            <person name="Repkova J."/>
        </authorList>
    </citation>
    <scope>NUCLEOTIDE SEQUENCE [LARGE SCALE GENOMIC DNA]</scope>
    <source>
        <strain evidence="2">cv. 10/8</strain>
        <tissue evidence="1">Leaf</tissue>
    </source>
</reference>
<proteinExistence type="predicted"/>
<dbReference type="EMBL" id="LXQA010113045">
    <property type="protein sequence ID" value="MCI19054.1"/>
    <property type="molecule type" value="Genomic_DNA"/>
</dbReference>
<comment type="caution">
    <text evidence="1">The sequence shown here is derived from an EMBL/GenBank/DDBJ whole genome shotgun (WGS) entry which is preliminary data.</text>
</comment>
<dbReference type="AlphaFoldDB" id="A0A392Q4K9"/>
<sequence>ALLHASVARNRKLVVDWVPAGDLEDATFKEVIIDLSTVAAYVS</sequence>